<evidence type="ECO:0008006" key="3">
    <source>
        <dbReference type="Google" id="ProtNLM"/>
    </source>
</evidence>
<evidence type="ECO:0000313" key="1">
    <source>
        <dbReference type="EMBL" id="RXR34793.1"/>
    </source>
</evidence>
<reference evidence="2" key="1">
    <citation type="submission" date="2019-01" db="EMBL/GenBank/DDBJ databases">
        <title>Cytophagaceae bacterium strain CAR-16.</title>
        <authorList>
            <person name="Chen W.-M."/>
        </authorList>
    </citation>
    <scope>NUCLEOTIDE SEQUENCE [LARGE SCALE GENOMIC DNA]</scope>
    <source>
        <strain evidence="2">ICH-30</strain>
    </source>
</reference>
<sequence>MKLLSKTIVVLLLITSCGKQQDEKGVSKFNEDLADELHKMAVIDQVAAYIPQGIYKEWPTEKWEKFKDSVFKAHEKRVVEIFDKYGFVGIDVVGEEGSQNFWLLVQHSDQNTAFQQKVLEKMEIEVKKNNANSNNYALLVDRVNINTGKKQIYGSQLSYEVDEKNGNVQAVVKNLEDSLNVNKRRKAIGLDPLEKYLNQMTIMHYDMNKDVYLKKGIREPKLYLEKEN</sequence>
<dbReference type="AlphaFoldDB" id="A0A4Q1KWW7"/>
<dbReference type="EMBL" id="SBKQ01000002">
    <property type="protein sequence ID" value="RXR34793.1"/>
    <property type="molecule type" value="Genomic_DNA"/>
</dbReference>
<dbReference type="InterPro" id="IPR046732">
    <property type="entry name" value="DUF6624"/>
</dbReference>
<dbReference type="Proteomes" id="UP000289734">
    <property type="component" value="Unassembled WGS sequence"/>
</dbReference>
<gene>
    <name evidence="1" type="ORF">EQG68_02465</name>
</gene>
<evidence type="ECO:0000313" key="2">
    <source>
        <dbReference type="Proteomes" id="UP000289734"/>
    </source>
</evidence>
<dbReference type="OrthoDB" id="1164858at2"/>
<keyword evidence="2" id="KW-1185">Reference proteome</keyword>
<protein>
    <recommendedName>
        <fullName evidence="3">Lipoprotein</fullName>
    </recommendedName>
</protein>
<accession>A0A4Q1KWW7</accession>
<dbReference type="RefSeq" id="WP_129463200.1">
    <property type="nucleotide sequence ID" value="NZ_SBKQ01000002.1"/>
</dbReference>
<organism evidence="1 2">
    <name type="scientific">Flavobacterium piscinae</name>
    <dbReference type="NCBI Taxonomy" id="2506424"/>
    <lineage>
        <taxon>Bacteria</taxon>
        <taxon>Pseudomonadati</taxon>
        <taxon>Bacteroidota</taxon>
        <taxon>Flavobacteriia</taxon>
        <taxon>Flavobacteriales</taxon>
        <taxon>Flavobacteriaceae</taxon>
        <taxon>Flavobacterium</taxon>
    </lineage>
</organism>
<proteinExistence type="predicted"/>
<dbReference type="PROSITE" id="PS51257">
    <property type="entry name" value="PROKAR_LIPOPROTEIN"/>
    <property type="match status" value="1"/>
</dbReference>
<comment type="caution">
    <text evidence="1">The sequence shown here is derived from an EMBL/GenBank/DDBJ whole genome shotgun (WGS) entry which is preliminary data.</text>
</comment>
<dbReference type="Pfam" id="PF20329">
    <property type="entry name" value="DUF6624"/>
    <property type="match status" value="1"/>
</dbReference>
<name>A0A4Q1KWW7_9FLAO</name>